<sequence length="926" mass="105536">MSPRGQSVPGYEYRDLGSPDELRILVLIPSDSLDAPLTCEIELRQNGAPNQSSATSQAQSYNYDALSWCWPLEEEKTTKWIKITEHSSPVTSNMEIPLELHLALVNLRYKDKKRYLWIDYICINQKNTDERSTQVPRMSTIYGDAENVCVWLGDNKDNSDRAIDFINEIAGKIYRFEEKLTDDHIDSWKAIKNLMKRRWFHRRWVIQEVALAKVAVIHCGTKQLLWDKFAVAISLLVEDDGRRAAEQLREMARKDDAIRNMPAFFDEIPALGATTLVKATTRIQEKIDDPRRSVSLPYLVGTLAIFKNKEPRDTIYALLALARDVQPYASRLPATAPSKVQRNIALQLIRSYDRRYPVNYKTPILEVYQQFIAYSIAHAADPVRALDVVLQPFAQSFTDLQDANSNPDDPLMTTGKRVKIPSWMRSESEVTHSQSQLPGQQFSGSPYEMVRRCGDQFISQPGVGRYDYNAAGTKRYDPVKLRFRKRRGHYSMYVEGFILDEITEVFEASQHGAIPGGWFEVFDAGPESNQDPDTLWRTLCANRSPSGPPPYHFKWSIHEGIQNHPRKQDFNTEQLINMTQSGTWSQTFRHISDTIWGRRLIRTREGHIGLASNEASAGDLVCILYGCSVPVVLKKFEKSPQQVKSEDDEDVAYYDSQIPFIEPLVKRFLERWRIKHQKDPANIFLRLIARLSRRPAQIWHPDAALPSSRIDKDNVGESRPVTVTSASVSIVSQSPRAVVQPFFWRIIALMSVVAYATHQLGQTLLARLLVLMVIPQVLIDFNRISAHFVIPSPSMVWLKASATRITTSSVGILLVAAALNYGNDTPAMEIGSIAVFVLLVFPELLPPRILDAIERYIKSQSSPVIKEARKRIAKSRAKSDKEKQAMKLQWFQVIGECYIDKMMNGQAIKMQNLMPEKLKAIMIELR</sequence>
<dbReference type="Proteomes" id="UP000503462">
    <property type="component" value="Chromosome 1"/>
</dbReference>
<evidence type="ECO:0000313" key="2">
    <source>
        <dbReference type="EMBL" id="QIW95251.1"/>
    </source>
</evidence>
<keyword evidence="3" id="KW-1185">Reference proteome</keyword>
<evidence type="ECO:0000313" key="3">
    <source>
        <dbReference type="Proteomes" id="UP000503462"/>
    </source>
</evidence>
<organism evidence="2 3">
    <name type="scientific">Peltaster fructicola</name>
    <dbReference type="NCBI Taxonomy" id="286661"/>
    <lineage>
        <taxon>Eukaryota</taxon>
        <taxon>Fungi</taxon>
        <taxon>Dikarya</taxon>
        <taxon>Ascomycota</taxon>
        <taxon>Pezizomycotina</taxon>
        <taxon>Dothideomycetes</taxon>
        <taxon>Dothideomycetes incertae sedis</taxon>
        <taxon>Peltaster</taxon>
    </lineage>
</organism>
<proteinExistence type="predicted"/>
<dbReference type="AlphaFoldDB" id="A0A6H0XKJ3"/>
<gene>
    <name evidence="2" type="ORF">AMS68_000769</name>
</gene>
<feature type="domain" description="Heterokaryon incompatibility" evidence="1">
    <location>
        <begin position="63"/>
        <end position="208"/>
    </location>
</feature>
<dbReference type="PANTHER" id="PTHR24148:SF64">
    <property type="entry name" value="HETEROKARYON INCOMPATIBILITY DOMAIN-CONTAINING PROTEIN"/>
    <property type="match status" value="1"/>
</dbReference>
<dbReference type="PANTHER" id="PTHR24148">
    <property type="entry name" value="ANKYRIN REPEAT DOMAIN-CONTAINING PROTEIN 39 HOMOLOG-RELATED"/>
    <property type="match status" value="1"/>
</dbReference>
<evidence type="ECO:0000259" key="1">
    <source>
        <dbReference type="Pfam" id="PF06985"/>
    </source>
</evidence>
<accession>A0A6H0XKJ3</accession>
<dbReference type="InterPro" id="IPR010730">
    <property type="entry name" value="HET"/>
</dbReference>
<protein>
    <recommendedName>
        <fullName evidence="1">Heterokaryon incompatibility domain-containing protein</fullName>
    </recommendedName>
</protein>
<reference evidence="2 3" key="1">
    <citation type="journal article" date="2016" name="Sci. Rep.">
        <title>Peltaster fructicola genome reveals evolution from an invasive phytopathogen to an ectophytic parasite.</title>
        <authorList>
            <person name="Xu C."/>
            <person name="Chen H."/>
            <person name="Gleason M.L."/>
            <person name="Xu J.R."/>
            <person name="Liu H."/>
            <person name="Zhang R."/>
            <person name="Sun G."/>
        </authorList>
    </citation>
    <scope>NUCLEOTIDE SEQUENCE [LARGE SCALE GENOMIC DNA]</scope>
    <source>
        <strain evidence="2 3">LNHT1506</strain>
    </source>
</reference>
<name>A0A6H0XKJ3_9PEZI</name>
<dbReference type="EMBL" id="CP051139">
    <property type="protein sequence ID" value="QIW95251.1"/>
    <property type="molecule type" value="Genomic_DNA"/>
</dbReference>
<dbReference type="OrthoDB" id="3477286at2759"/>
<dbReference type="InterPro" id="IPR052895">
    <property type="entry name" value="HetReg/Transcr_Mod"/>
</dbReference>
<dbReference type="Pfam" id="PF06985">
    <property type="entry name" value="HET"/>
    <property type="match status" value="1"/>
</dbReference>